<dbReference type="GO" id="GO:0016020">
    <property type="term" value="C:membrane"/>
    <property type="evidence" value="ECO:0007669"/>
    <property type="project" value="UniProtKB-SubCell"/>
</dbReference>
<reference evidence="16 17" key="1">
    <citation type="journal article" date="2005" name="PLoS Biol.">
        <title>The genomes of Oryza sativa: a history of duplications.</title>
        <authorList>
            <person name="Yu J."/>
            <person name="Wang J."/>
            <person name="Lin W."/>
            <person name="Li S."/>
            <person name="Li H."/>
            <person name="Zhou J."/>
            <person name="Ni P."/>
            <person name="Dong W."/>
            <person name="Hu S."/>
            <person name="Zeng C."/>
            <person name="Zhang J."/>
            <person name="Zhang Y."/>
            <person name="Li R."/>
            <person name="Xu Z."/>
            <person name="Li S."/>
            <person name="Li X."/>
            <person name="Zheng H."/>
            <person name="Cong L."/>
            <person name="Lin L."/>
            <person name="Yin J."/>
            <person name="Geng J."/>
            <person name="Li G."/>
            <person name="Shi J."/>
            <person name="Liu J."/>
            <person name="Lv H."/>
            <person name="Li J."/>
            <person name="Wang J."/>
            <person name="Deng Y."/>
            <person name="Ran L."/>
            <person name="Shi X."/>
            <person name="Wang X."/>
            <person name="Wu Q."/>
            <person name="Li C."/>
            <person name="Ren X."/>
            <person name="Wang J."/>
            <person name="Wang X."/>
            <person name="Li D."/>
            <person name="Liu D."/>
            <person name="Zhang X."/>
            <person name="Ji Z."/>
            <person name="Zhao W."/>
            <person name="Sun Y."/>
            <person name="Zhang Z."/>
            <person name="Bao J."/>
            <person name="Han Y."/>
            <person name="Dong L."/>
            <person name="Ji J."/>
            <person name="Chen P."/>
            <person name="Wu S."/>
            <person name="Liu J."/>
            <person name="Xiao Y."/>
            <person name="Bu D."/>
            <person name="Tan J."/>
            <person name="Yang L."/>
            <person name="Ye C."/>
            <person name="Zhang J."/>
            <person name="Xu J."/>
            <person name="Zhou Y."/>
            <person name="Yu Y."/>
            <person name="Zhang B."/>
            <person name="Zhuang S."/>
            <person name="Wei H."/>
            <person name="Liu B."/>
            <person name="Lei M."/>
            <person name="Yu H."/>
            <person name="Li Y."/>
            <person name="Xu H."/>
            <person name="Wei S."/>
            <person name="He X."/>
            <person name="Fang L."/>
            <person name="Zhang Z."/>
            <person name="Zhang Y."/>
            <person name="Huang X."/>
            <person name="Su Z."/>
            <person name="Tong W."/>
            <person name="Li J."/>
            <person name="Tong Z."/>
            <person name="Li S."/>
            <person name="Ye J."/>
            <person name="Wang L."/>
            <person name="Fang L."/>
            <person name="Lei T."/>
            <person name="Chen C."/>
            <person name="Chen H."/>
            <person name="Xu Z."/>
            <person name="Li H."/>
            <person name="Huang H."/>
            <person name="Zhang F."/>
            <person name="Xu H."/>
            <person name="Li N."/>
            <person name="Zhao C."/>
            <person name="Li S."/>
            <person name="Dong L."/>
            <person name="Huang Y."/>
            <person name="Li L."/>
            <person name="Xi Y."/>
            <person name="Qi Q."/>
            <person name="Li W."/>
            <person name="Zhang B."/>
            <person name="Hu W."/>
            <person name="Zhang Y."/>
            <person name="Tian X."/>
            <person name="Jiao Y."/>
            <person name="Liang X."/>
            <person name="Jin J."/>
            <person name="Gao L."/>
            <person name="Zheng W."/>
            <person name="Hao B."/>
            <person name="Liu S."/>
            <person name="Wang W."/>
            <person name="Yuan L."/>
            <person name="Cao M."/>
            <person name="McDermott J."/>
            <person name="Samudrala R."/>
            <person name="Wang J."/>
            <person name="Wong G.K."/>
            <person name="Yang H."/>
        </authorList>
    </citation>
    <scope>NUCLEOTIDE SEQUENCE [LARGE SCALE GENOMIC DNA]</scope>
    <source>
        <strain evidence="17">cv. 93-11</strain>
    </source>
</reference>
<feature type="transmembrane region" description="Helical" evidence="14">
    <location>
        <begin position="305"/>
        <end position="325"/>
    </location>
</feature>
<sequence length="422" mass="46988">MSARDRETAVALARLAAALDGAVLGLGTAALAVASWVKYLAASGQLQRIASAPAAAIPDLRSLLAEYGGGGGDGDQPILAAVRGHVRAAPRGKYLVPPGSGEHCVVAKHTQLWHRRLGLMFWIASGFLWKQYPEANCRGCGCTAANRNIPCLFNEWRGIFGWTFDLHALFFKSIKEQIITSFRWVYHLYFVPFVLVDPENMTGMVHVKLDRAMQPLPLTTVYHKLTPVDSTPYTLFQTIIGNGYPIALLDEEKILPVGKEITAIGYIRPHKASVEISSCSEIPFFLSDLTKDEMEAELSSRAKTLFWASVVLGTMSVCLLGFATYRSWKKIKERREARQAQEVFRQTTDEVTDDQSSDEEAGEMGDGQLCVICLRKRRKAAFIPCGHLVCCCKCALIVERQFDPLCPMCRQDIRYMIRIYDN</sequence>
<keyword evidence="6" id="KW-0479">Metal-binding</keyword>
<evidence type="ECO:0000256" key="5">
    <source>
        <dbReference type="ARBA" id="ARBA00022692"/>
    </source>
</evidence>
<dbReference type="PROSITE" id="PS50089">
    <property type="entry name" value="ZF_RING_2"/>
    <property type="match status" value="1"/>
</dbReference>
<keyword evidence="4" id="KW-0808">Transferase</keyword>
<dbReference type="Gene3D" id="3.30.40.10">
    <property type="entry name" value="Zinc/RING finger domain, C3HC4 (zinc finger)"/>
    <property type="match status" value="1"/>
</dbReference>
<evidence type="ECO:0000256" key="12">
    <source>
        <dbReference type="PROSITE-ProRule" id="PRU00175"/>
    </source>
</evidence>
<evidence type="ECO:0000256" key="1">
    <source>
        <dbReference type="ARBA" id="ARBA00000900"/>
    </source>
</evidence>
<evidence type="ECO:0000256" key="9">
    <source>
        <dbReference type="ARBA" id="ARBA00022833"/>
    </source>
</evidence>
<keyword evidence="8" id="KW-0833">Ubl conjugation pathway</keyword>
<comment type="catalytic activity">
    <reaction evidence="1">
        <text>S-ubiquitinyl-[E2 ubiquitin-conjugating enzyme]-L-cysteine + [acceptor protein]-L-lysine = [E2 ubiquitin-conjugating enzyme]-L-cysteine + N(6)-ubiquitinyl-[acceptor protein]-L-lysine.</text>
        <dbReference type="EC" id="2.3.2.27"/>
    </reaction>
</comment>
<evidence type="ECO:0000256" key="7">
    <source>
        <dbReference type="ARBA" id="ARBA00022771"/>
    </source>
</evidence>
<dbReference type="SUPFAM" id="SSF57850">
    <property type="entry name" value="RING/U-box"/>
    <property type="match status" value="1"/>
</dbReference>
<keyword evidence="17" id="KW-1185">Reference proteome</keyword>
<evidence type="ECO:0000256" key="10">
    <source>
        <dbReference type="ARBA" id="ARBA00022989"/>
    </source>
</evidence>
<dbReference type="HOGENOM" id="CLU_050604_0_0_1"/>
<dbReference type="InterPro" id="IPR001841">
    <property type="entry name" value="Znf_RING"/>
</dbReference>
<gene>
    <name evidence="16" type="ORF">OsI_10236</name>
</gene>
<dbReference type="AlphaFoldDB" id="B8APR8"/>
<dbReference type="PANTHER" id="PTHR47355">
    <property type="entry name" value="E3 UBIQUITIN-PROTEIN LIGASE SPL2"/>
    <property type="match status" value="1"/>
</dbReference>
<dbReference type="InterPro" id="IPR013083">
    <property type="entry name" value="Znf_RING/FYVE/PHD"/>
</dbReference>
<dbReference type="Pfam" id="PF13920">
    <property type="entry name" value="zf-C3HC4_3"/>
    <property type="match status" value="1"/>
</dbReference>
<feature type="domain" description="RING-type" evidence="15">
    <location>
        <begin position="370"/>
        <end position="410"/>
    </location>
</feature>
<feature type="compositionally biased region" description="Acidic residues" evidence="13">
    <location>
        <begin position="350"/>
        <end position="362"/>
    </location>
</feature>
<proteinExistence type="predicted"/>
<evidence type="ECO:0000256" key="3">
    <source>
        <dbReference type="ARBA" id="ARBA00012483"/>
    </source>
</evidence>
<keyword evidence="9" id="KW-0862">Zinc</keyword>
<dbReference type="GO" id="GO:0008270">
    <property type="term" value="F:zinc ion binding"/>
    <property type="evidence" value="ECO:0007669"/>
    <property type="project" value="UniProtKB-KW"/>
</dbReference>
<accession>B8APR8</accession>
<evidence type="ECO:0000256" key="6">
    <source>
        <dbReference type="ARBA" id="ARBA00022723"/>
    </source>
</evidence>
<name>B8APR8_ORYSI</name>
<dbReference type="GO" id="GO:0061630">
    <property type="term" value="F:ubiquitin protein ligase activity"/>
    <property type="evidence" value="ECO:0007669"/>
    <property type="project" value="UniProtKB-EC"/>
</dbReference>
<dbReference type="STRING" id="39946.B8APR8"/>
<evidence type="ECO:0000313" key="16">
    <source>
        <dbReference type="EMBL" id="EEC74620.1"/>
    </source>
</evidence>
<keyword evidence="11 14" id="KW-0472">Membrane</keyword>
<comment type="subcellular location">
    <subcellularLocation>
        <location evidence="2">Membrane</location>
        <topology evidence="2">Multi-pass membrane protein</topology>
    </subcellularLocation>
</comment>
<dbReference type="InterPro" id="IPR044247">
    <property type="entry name" value="SPL2-like"/>
</dbReference>
<feature type="region of interest" description="Disordered" evidence="13">
    <location>
        <begin position="341"/>
        <end position="362"/>
    </location>
</feature>
<dbReference type="CDD" id="cd23145">
    <property type="entry name" value="RING-HC_SPL2-like"/>
    <property type="match status" value="1"/>
</dbReference>
<dbReference type="InterPro" id="IPR022170">
    <property type="entry name" value="MUL1-like"/>
</dbReference>
<keyword evidence="10 14" id="KW-1133">Transmembrane helix</keyword>
<keyword evidence="5 14" id="KW-0812">Transmembrane</keyword>
<evidence type="ECO:0000256" key="8">
    <source>
        <dbReference type="ARBA" id="ARBA00022786"/>
    </source>
</evidence>
<dbReference type="Proteomes" id="UP000007015">
    <property type="component" value="Chromosome 3"/>
</dbReference>
<evidence type="ECO:0000259" key="15">
    <source>
        <dbReference type="PROSITE" id="PS50089"/>
    </source>
</evidence>
<protein>
    <recommendedName>
        <fullName evidence="3">RING-type E3 ubiquitin transferase</fullName>
        <ecNumber evidence="3">2.3.2.27</ecNumber>
    </recommendedName>
</protein>
<dbReference type="Pfam" id="PF12483">
    <property type="entry name" value="GIDE"/>
    <property type="match status" value="1"/>
</dbReference>
<keyword evidence="7 12" id="KW-0863">Zinc-finger</keyword>
<dbReference type="EMBL" id="CM000128">
    <property type="protein sequence ID" value="EEC74620.1"/>
    <property type="molecule type" value="Genomic_DNA"/>
</dbReference>
<dbReference type="Gramene" id="BGIOSGA011970-TA">
    <property type="protein sequence ID" value="BGIOSGA011970-PA"/>
    <property type="gene ID" value="BGIOSGA011970"/>
</dbReference>
<dbReference type="PANTHER" id="PTHR47355:SF1">
    <property type="entry name" value="E3 UBIQUITIN-PROTEIN LIGASE SPL2"/>
    <property type="match status" value="1"/>
</dbReference>
<dbReference type="EC" id="2.3.2.27" evidence="3"/>
<dbReference type="OMA" id="RWPQSDY"/>
<evidence type="ECO:0000256" key="14">
    <source>
        <dbReference type="SAM" id="Phobius"/>
    </source>
</evidence>
<dbReference type="GO" id="GO:0016567">
    <property type="term" value="P:protein ubiquitination"/>
    <property type="evidence" value="ECO:0007669"/>
    <property type="project" value="InterPro"/>
</dbReference>
<evidence type="ECO:0000256" key="4">
    <source>
        <dbReference type="ARBA" id="ARBA00022679"/>
    </source>
</evidence>
<evidence type="ECO:0000256" key="2">
    <source>
        <dbReference type="ARBA" id="ARBA00004141"/>
    </source>
</evidence>
<organism evidence="16 17">
    <name type="scientific">Oryza sativa subsp. indica</name>
    <name type="common">Rice</name>
    <dbReference type="NCBI Taxonomy" id="39946"/>
    <lineage>
        <taxon>Eukaryota</taxon>
        <taxon>Viridiplantae</taxon>
        <taxon>Streptophyta</taxon>
        <taxon>Embryophyta</taxon>
        <taxon>Tracheophyta</taxon>
        <taxon>Spermatophyta</taxon>
        <taxon>Magnoliopsida</taxon>
        <taxon>Liliopsida</taxon>
        <taxon>Poales</taxon>
        <taxon>Poaceae</taxon>
        <taxon>BOP clade</taxon>
        <taxon>Oryzoideae</taxon>
        <taxon>Oryzeae</taxon>
        <taxon>Oryzinae</taxon>
        <taxon>Oryza</taxon>
        <taxon>Oryza sativa</taxon>
    </lineage>
</organism>
<evidence type="ECO:0000256" key="11">
    <source>
        <dbReference type="ARBA" id="ARBA00023136"/>
    </source>
</evidence>
<evidence type="ECO:0000313" key="17">
    <source>
        <dbReference type="Proteomes" id="UP000007015"/>
    </source>
</evidence>
<evidence type="ECO:0000256" key="13">
    <source>
        <dbReference type="SAM" id="MobiDB-lite"/>
    </source>
</evidence>